<evidence type="ECO:0000256" key="7">
    <source>
        <dbReference type="PROSITE-ProRule" id="PRU00644"/>
    </source>
</evidence>
<reference evidence="10 11" key="1">
    <citation type="submission" date="2024-12" db="EMBL/GenBank/DDBJ databases">
        <title>The unique morphological basis and parallel evolutionary history of personate flowers in Penstemon.</title>
        <authorList>
            <person name="Depatie T.H."/>
            <person name="Wessinger C.A."/>
        </authorList>
    </citation>
    <scope>NUCLEOTIDE SEQUENCE [LARGE SCALE GENOMIC DNA]</scope>
    <source>
        <strain evidence="10">WTNN_2</strain>
        <tissue evidence="10">Leaf</tissue>
    </source>
</reference>
<dbReference type="Pfam" id="PF09454">
    <property type="entry name" value="Vps23_core"/>
    <property type="match status" value="1"/>
</dbReference>
<gene>
    <name evidence="10" type="ORF">ACJIZ3_011797</name>
</gene>
<dbReference type="InterPro" id="IPR052070">
    <property type="entry name" value="ESCRT-I_UEV_domain"/>
</dbReference>
<dbReference type="Gene3D" id="6.10.140.820">
    <property type="match status" value="1"/>
</dbReference>
<evidence type="ECO:0000256" key="5">
    <source>
        <dbReference type="ARBA" id="ARBA00022927"/>
    </source>
</evidence>
<feature type="domain" description="UEV" evidence="9">
    <location>
        <begin position="14"/>
        <end position="156"/>
    </location>
</feature>
<evidence type="ECO:0000256" key="3">
    <source>
        <dbReference type="ARBA" id="ARBA00022448"/>
    </source>
</evidence>
<proteinExistence type="inferred from homology"/>
<dbReference type="CDD" id="cd11685">
    <property type="entry name" value="UEV_TSG101-like"/>
    <property type="match status" value="1"/>
</dbReference>
<comment type="caution">
    <text evidence="10">The sequence shown here is derived from an EMBL/GenBank/DDBJ whole genome shotgun (WGS) entry which is preliminary data.</text>
</comment>
<dbReference type="InterPro" id="IPR037202">
    <property type="entry name" value="ESCRT_assembly_dom"/>
</dbReference>
<keyword evidence="3 7" id="KW-0813">Transport</keyword>
<dbReference type="PROSITE" id="PS51322">
    <property type="entry name" value="UEV"/>
    <property type="match status" value="1"/>
</dbReference>
<comment type="similarity">
    <text evidence="2">Belongs to the ubiquitin-conjugating enzyme family. UEV subfamily.</text>
</comment>
<keyword evidence="6" id="KW-0175">Coiled coil</keyword>
<feature type="domain" description="SB" evidence="8">
    <location>
        <begin position="267"/>
        <end position="327"/>
    </location>
</feature>
<dbReference type="EMBL" id="JBJXBP010000001">
    <property type="protein sequence ID" value="KAL3849915.1"/>
    <property type="molecule type" value="Genomic_DNA"/>
</dbReference>
<sequence length="327" mass="37762">MSSLNPIKFIEESLFCSTTLALSYSDPDQKWIIRNHLISLFQDYPSFKPSIDFFTHNNGTEVKLLNISGELAISRNTPPVPITIWLHELYPQMAPIVFVVNSMYPIYENHPFVDSSGFTTSSYLINWQFITKCNLLDLVRNLIKLFSLNHPFYYIESWKSSSTHVSMVSKTEAIDSLYCTIVADMTAIKSKTEEEIENFSIVRDELWERGETADILVLGLEFERRCLKGRIDELSYESDKVLNWLKVYEKGCVVSFDEIEDVFEGLDKKSEILIELKAGDNCIEDLMYALDKAVEEGVVNFGSYIKQVRLLAREQFLYRAKIARVEM</sequence>
<dbReference type="InterPro" id="IPR017916">
    <property type="entry name" value="SB_dom"/>
</dbReference>
<keyword evidence="4" id="KW-0967">Endosome</keyword>
<dbReference type="GO" id="GO:0005768">
    <property type="term" value="C:endosome"/>
    <property type="evidence" value="ECO:0007669"/>
    <property type="project" value="UniProtKB-SubCell"/>
</dbReference>
<evidence type="ECO:0000259" key="8">
    <source>
        <dbReference type="PROSITE" id="PS51312"/>
    </source>
</evidence>
<accession>A0ABD3ULJ4</accession>
<name>A0ABD3ULJ4_9LAMI</name>
<dbReference type="Proteomes" id="UP001634393">
    <property type="component" value="Unassembled WGS sequence"/>
</dbReference>
<dbReference type="PANTHER" id="PTHR23306">
    <property type="entry name" value="TUMOR SUSCEPTIBILITY GENE 101 PROTEIN-RELATED"/>
    <property type="match status" value="1"/>
</dbReference>
<evidence type="ECO:0000259" key="9">
    <source>
        <dbReference type="PROSITE" id="PS51322"/>
    </source>
</evidence>
<keyword evidence="5 7" id="KW-0653">Protein transport</keyword>
<dbReference type="AlphaFoldDB" id="A0ABD3ULJ4"/>
<evidence type="ECO:0008006" key="12">
    <source>
        <dbReference type="Google" id="ProtNLM"/>
    </source>
</evidence>
<dbReference type="PROSITE" id="PS51312">
    <property type="entry name" value="SB"/>
    <property type="match status" value="1"/>
</dbReference>
<dbReference type="InterPro" id="IPR008883">
    <property type="entry name" value="UEV_N"/>
</dbReference>
<protein>
    <recommendedName>
        <fullName evidence="12">Protein ELC-like</fullName>
    </recommendedName>
</protein>
<dbReference type="GO" id="GO:0015031">
    <property type="term" value="P:protein transport"/>
    <property type="evidence" value="ECO:0007669"/>
    <property type="project" value="UniProtKB-UniRule"/>
</dbReference>
<dbReference type="PANTHER" id="PTHR23306:SF21">
    <property type="entry name" value="UBIQUITIN-CONJUGATING ENZYME_RWD-LIKE PROTEIN"/>
    <property type="match status" value="1"/>
</dbReference>
<dbReference type="SUPFAM" id="SSF140111">
    <property type="entry name" value="Endosomal sorting complex assembly domain"/>
    <property type="match status" value="1"/>
</dbReference>
<comment type="subcellular location">
    <subcellularLocation>
        <location evidence="1">Endosome</location>
    </subcellularLocation>
</comment>
<evidence type="ECO:0000256" key="6">
    <source>
        <dbReference type="ARBA" id="ARBA00023054"/>
    </source>
</evidence>
<dbReference type="SUPFAM" id="SSF54495">
    <property type="entry name" value="UBC-like"/>
    <property type="match status" value="1"/>
</dbReference>
<evidence type="ECO:0000313" key="11">
    <source>
        <dbReference type="Proteomes" id="UP001634393"/>
    </source>
</evidence>
<dbReference type="Pfam" id="PF05743">
    <property type="entry name" value="UEV"/>
    <property type="match status" value="1"/>
</dbReference>
<evidence type="ECO:0000256" key="2">
    <source>
        <dbReference type="ARBA" id="ARBA00009594"/>
    </source>
</evidence>
<dbReference type="Gene3D" id="3.10.110.10">
    <property type="entry name" value="Ubiquitin Conjugating Enzyme"/>
    <property type="match status" value="1"/>
</dbReference>
<keyword evidence="11" id="KW-1185">Reference proteome</keyword>
<evidence type="ECO:0000313" key="10">
    <source>
        <dbReference type="EMBL" id="KAL3849915.1"/>
    </source>
</evidence>
<evidence type="ECO:0000256" key="4">
    <source>
        <dbReference type="ARBA" id="ARBA00022753"/>
    </source>
</evidence>
<organism evidence="10 11">
    <name type="scientific">Penstemon smallii</name>
    <dbReference type="NCBI Taxonomy" id="265156"/>
    <lineage>
        <taxon>Eukaryota</taxon>
        <taxon>Viridiplantae</taxon>
        <taxon>Streptophyta</taxon>
        <taxon>Embryophyta</taxon>
        <taxon>Tracheophyta</taxon>
        <taxon>Spermatophyta</taxon>
        <taxon>Magnoliopsida</taxon>
        <taxon>eudicotyledons</taxon>
        <taxon>Gunneridae</taxon>
        <taxon>Pentapetalae</taxon>
        <taxon>asterids</taxon>
        <taxon>lamiids</taxon>
        <taxon>Lamiales</taxon>
        <taxon>Plantaginaceae</taxon>
        <taxon>Cheloneae</taxon>
        <taxon>Penstemon</taxon>
    </lineage>
</organism>
<dbReference type="InterPro" id="IPR016135">
    <property type="entry name" value="UBQ-conjugating_enzyme/RWD"/>
</dbReference>
<evidence type="ECO:0000256" key="1">
    <source>
        <dbReference type="ARBA" id="ARBA00004177"/>
    </source>
</evidence>